<name>A0ABS8HMN8_9FIRM</name>
<keyword evidence="2" id="KW-1185">Reference proteome</keyword>
<comment type="caution">
    <text evidence="1">The sequence shown here is derived from an EMBL/GenBank/DDBJ whole genome shotgun (WGS) entry which is preliminary data.</text>
</comment>
<dbReference type="Proteomes" id="UP001165492">
    <property type="component" value="Unassembled WGS sequence"/>
</dbReference>
<sequence>MLWTGIIMVIALLSGYIWGKRDGMLSVNQQSLVSVPLLLRQQSLEKGYCILCHEPRKKRIISKISGQQGRRI</sequence>
<accession>A0ABS8HMN8</accession>
<dbReference type="RefSeq" id="WP_007956494.1">
    <property type="nucleotide sequence ID" value="NZ_JAJHJB010000003.1"/>
</dbReference>
<proteinExistence type="predicted"/>
<evidence type="ECO:0000313" key="1">
    <source>
        <dbReference type="EMBL" id="MCC5464482.1"/>
    </source>
</evidence>
<protein>
    <submittedName>
        <fullName evidence="1">Uncharacterized protein</fullName>
    </submittedName>
</protein>
<organism evidence="1 2">
    <name type="scientific">Pelosinus baikalensis</name>
    <dbReference type="NCBI Taxonomy" id="2892015"/>
    <lineage>
        <taxon>Bacteria</taxon>
        <taxon>Bacillati</taxon>
        <taxon>Bacillota</taxon>
        <taxon>Negativicutes</taxon>
        <taxon>Selenomonadales</taxon>
        <taxon>Sporomusaceae</taxon>
        <taxon>Pelosinus</taxon>
    </lineage>
</organism>
<gene>
    <name evidence="1" type="ORF">LMF89_03775</name>
</gene>
<evidence type="ECO:0000313" key="2">
    <source>
        <dbReference type="Proteomes" id="UP001165492"/>
    </source>
</evidence>
<dbReference type="EMBL" id="JAJHJB010000003">
    <property type="protein sequence ID" value="MCC5464482.1"/>
    <property type="molecule type" value="Genomic_DNA"/>
</dbReference>
<reference evidence="1" key="1">
    <citation type="submission" date="2021-11" db="EMBL/GenBank/DDBJ databases">
        <title>Description of a new species Pelosinus isolated from the bottom sediments of Lake Baikal.</title>
        <authorList>
            <person name="Zakharyuk A."/>
        </authorList>
    </citation>
    <scope>NUCLEOTIDE SEQUENCE</scope>
    <source>
        <strain evidence="1">Bkl1</strain>
    </source>
</reference>